<proteinExistence type="predicted"/>
<evidence type="ECO:0000313" key="2">
    <source>
        <dbReference type="EMBL" id="OAK61365.1"/>
    </source>
</evidence>
<dbReference type="AlphaFoldDB" id="A0AA91DMV7"/>
<accession>A0AA91DMV7</accession>
<protein>
    <submittedName>
        <fullName evidence="2">Uncharacterized protein</fullName>
    </submittedName>
</protein>
<feature type="signal peptide" evidence="1">
    <location>
        <begin position="1"/>
        <end position="26"/>
    </location>
</feature>
<evidence type="ECO:0000313" key="3">
    <source>
        <dbReference type="Proteomes" id="UP000077852"/>
    </source>
</evidence>
<organism evidence="2 3">
    <name type="scientific">Variovorax paradoxus</name>
    <dbReference type="NCBI Taxonomy" id="34073"/>
    <lineage>
        <taxon>Bacteria</taxon>
        <taxon>Pseudomonadati</taxon>
        <taxon>Pseudomonadota</taxon>
        <taxon>Betaproteobacteria</taxon>
        <taxon>Burkholderiales</taxon>
        <taxon>Comamonadaceae</taxon>
        <taxon>Variovorax</taxon>
    </lineage>
</organism>
<reference evidence="2 3" key="1">
    <citation type="submission" date="2016-03" db="EMBL/GenBank/DDBJ databases">
        <title>Genome sequence of Variovorax paradoxus KB5.</title>
        <authorList>
            <person name="Jeong H."/>
            <person name="Hong C.E."/>
            <person name="Jo S.H."/>
            <person name="Park J.M."/>
        </authorList>
    </citation>
    <scope>NUCLEOTIDE SEQUENCE [LARGE SCALE GENOMIC DNA]</scope>
    <source>
        <strain evidence="2 3">KB5</strain>
    </source>
</reference>
<name>A0AA91DMV7_VARPD</name>
<evidence type="ECO:0000256" key="1">
    <source>
        <dbReference type="SAM" id="SignalP"/>
    </source>
</evidence>
<dbReference type="RefSeq" id="WP_155742564.1">
    <property type="nucleotide sequence ID" value="NZ_LVHG01000056.1"/>
</dbReference>
<keyword evidence="1" id="KW-0732">Signal</keyword>
<dbReference type="Proteomes" id="UP000077852">
    <property type="component" value="Unassembled WGS sequence"/>
</dbReference>
<comment type="caution">
    <text evidence="2">The sequence shown here is derived from an EMBL/GenBank/DDBJ whole genome shotgun (WGS) entry which is preliminary data.</text>
</comment>
<sequence length="504" mass="55480">MNVARKFSALLLGVAAAFCPYASGHAATPAGAGFFDCGGELESRVWTLWDSHGVLLADDLLSERLRQQGDTYALYDFEIYFHNLLSMARRCGRLQRQRAIAALTAQAYAQRSAIGPLASSPGWVCRGGRVCNRRNGLVGTEVMLPSVQFIAFAMNAASDLAQPGASAADMAFIAQTTRIALEHLRRWDDERSRLLLEQRIAARAADVKDGSSRLFLGDKDVWQIAIHAEVAGVLSRYPMLLGKRLDDDDMAALRSRMVLLLRLFKRRTFSTGVEPGYSGSEETGAELDRGFWRLFPDNRYAGYEGAAAPVLCLPAQGATNARGRLEVRMQPPEPVRELGWDISHARRLVALFDALQRNEASVASFHGLPAGLLPSEKVFRAFARQLRARVWNQDAVHPLFSNYFGGTNGWYRVAYDNGANGCTEGIRPSGLSGAFATGGYPLWGRWEPVLNDLARRIYTLSDSQEGSDATLMAQAYPLLTNRASDEVRARSELMFWPALVAAKP</sequence>
<gene>
    <name evidence="2" type="ORF">A3K87_20730</name>
</gene>
<dbReference type="EMBL" id="LVHG01000056">
    <property type="protein sequence ID" value="OAK61365.1"/>
    <property type="molecule type" value="Genomic_DNA"/>
</dbReference>
<feature type="chain" id="PRO_5041685222" evidence="1">
    <location>
        <begin position="27"/>
        <end position="504"/>
    </location>
</feature>